<evidence type="ECO:0000313" key="1">
    <source>
        <dbReference type="EMBL" id="GAA3691767.1"/>
    </source>
</evidence>
<organism evidence="1 2">
    <name type="scientific">Nonomuraea antimicrobica</name>
    <dbReference type="NCBI Taxonomy" id="561173"/>
    <lineage>
        <taxon>Bacteria</taxon>
        <taxon>Bacillati</taxon>
        <taxon>Actinomycetota</taxon>
        <taxon>Actinomycetes</taxon>
        <taxon>Streptosporangiales</taxon>
        <taxon>Streptosporangiaceae</taxon>
        <taxon>Nonomuraea</taxon>
    </lineage>
</organism>
<accession>A0ABP7CN73</accession>
<proteinExistence type="predicted"/>
<name>A0ABP7CN73_9ACTN</name>
<comment type="caution">
    <text evidence="1">The sequence shown here is derived from an EMBL/GenBank/DDBJ whole genome shotgun (WGS) entry which is preliminary data.</text>
</comment>
<reference evidence="2" key="1">
    <citation type="journal article" date="2019" name="Int. J. Syst. Evol. Microbiol.">
        <title>The Global Catalogue of Microorganisms (GCM) 10K type strain sequencing project: providing services to taxonomists for standard genome sequencing and annotation.</title>
        <authorList>
            <consortium name="The Broad Institute Genomics Platform"/>
            <consortium name="The Broad Institute Genome Sequencing Center for Infectious Disease"/>
            <person name="Wu L."/>
            <person name="Ma J."/>
        </authorList>
    </citation>
    <scope>NUCLEOTIDE SEQUENCE [LARGE SCALE GENOMIC DNA]</scope>
    <source>
        <strain evidence="2">JCM 16904</strain>
    </source>
</reference>
<evidence type="ECO:0000313" key="2">
    <source>
        <dbReference type="Proteomes" id="UP001500902"/>
    </source>
</evidence>
<dbReference type="EMBL" id="BAAAZP010000124">
    <property type="protein sequence ID" value="GAA3691767.1"/>
    <property type="molecule type" value="Genomic_DNA"/>
</dbReference>
<gene>
    <name evidence="1" type="ORF">GCM10022224_066710</name>
</gene>
<dbReference type="Proteomes" id="UP001500902">
    <property type="component" value="Unassembled WGS sequence"/>
</dbReference>
<protein>
    <submittedName>
        <fullName evidence="1">Uncharacterized protein</fullName>
    </submittedName>
</protein>
<keyword evidence="2" id="KW-1185">Reference proteome</keyword>
<sequence>MPTRCSPPWAATCPATREALDRRPAGARPGDPTLTATTIAKELILTIADFQDTDRAFYALSEKAVEGRR</sequence>